<dbReference type="VEuPathDB" id="FungiDB:ASPBRDRAFT_48725"/>
<dbReference type="Proteomes" id="UP000184499">
    <property type="component" value="Unassembled WGS sequence"/>
</dbReference>
<dbReference type="OrthoDB" id="4223701at2759"/>
<dbReference type="OMA" id="TKNEMHT"/>
<dbReference type="GeneID" id="93578638"/>
<name>A0A1L9U523_ASPBC</name>
<gene>
    <name evidence="2" type="ORF">ASPBRDRAFT_48725</name>
</gene>
<dbReference type="SUPFAM" id="SSF54427">
    <property type="entry name" value="NTF2-like"/>
    <property type="match status" value="1"/>
</dbReference>
<protein>
    <recommendedName>
        <fullName evidence="1">SnoaL-like domain-containing protein</fullName>
    </recommendedName>
</protein>
<dbReference type="InterPro" id="IPR037401">
    <property type="entry name" value="SnoaL-like"/>
</dbReference>
<accession>A0A1L9U523</accession>
<dbReference type="RefSeq" id="XP_067474020.1">
    <property type="nucleotide sequence ID" value="XM_067626150.1"/>
</dbReference>
<dbReference type="EMBL" id="KV878697">
    <property type="protein sequence ID" value="OJJ66770.1"/>
    <property type="molecule type" value="Genomic_DNA"/>
</dbReference>
<proteinExistence type="predicted"/>
<dbReference type="Pfam" id="PF12680">
    <property type="entry name" value="SnoaL_2"/>
    <property type="match status" value="1"/>
</dbReference>
<sequence>MSETNTNTHTSLKTKITTYFTSVDSSDLSTTFSLLSPTATFTIITAANTTFTGRDAIHAMLSDFVARSITMEHRIWSMVVDEKAGRVATQQRYIGTLKDGTENDMHTCNFFDFDKEGRIEKIMLWMAGETPLR</sequence>
<keyword evidence="3" id="KW-1185">Reference proteome</keyword>
<dbReference type="InterPro" id="IPR032710">
    <property type="entry name" value="NTF2-like_dom_sf"/>
</dbReference>
<evidence type="ECO:0000313" key="2">
    <source>
        <dbReference type="EMBL" id="OJJ66770.1"/>
    </source>
</evidence>
<feature type="domain" description="SnoaL-like" evidence="1">
    <location>
        <begin position="17"/>
        <end position="120"/>
    </location>
</feature>
<dbReference type="AlphaFoldDB" id="A0A1L9U523"/>
<reference evidence="3" key="1">
    <citation type="journal article" date="2017" name="Genome Biol.">
        <title>Comparative genomics reveals high biological diversity and specific adaptations in the industrially and medically important fungal genus Aspergillus.</title>
        <authorList>
            <person name="de Vries R.P."/>
            <person name="Riley R."/>
            <person name="Wiebenga A."/>
            <person name="Aguilar-Osorio G."/>
            <person name="Amillis S."/>
            <person name="Uchima C.A."/>
            <person name="Anderluh G."/>
            <person name="Asadollahi M."/>
            <person name="Askin M."/>
            <person name="Barry K."/>
            <person name="Battaglia E."/>
            <person name="Bayram O."/>
            <person name="Benocci T."/>
            <person name="Braus-Stromeyer S.A."/>
            <person name="Caldana C."/>
            <person name="Canovas D."/>
            <person name="Cerqueira G.C."/>
            <person name="Chen F."/>
            <person name="Chen W."/>
            <person name="Choi C."/>
            <person name="Clum A."/>
            <person name="Dos Santos R.A."/>
            <person name="Damasio A.R."/>
            <person name="Diallinas G."/>
            <person name="Emri T."/>
            <person name="Fekete E."/>
            <person name="Flipphi M."/>
            <person name="Freyberg S."/>
            <person name="Gallo A."/>
            <person name="Gournas C."/>
            <person name="Habgood R."/>
            <person name="Hainaut M."/>
            <person name="Harispe M.L."/>
            <person name="Henrissat B."/>
            <person name="Hilden K.S."/>
            <person name="Hope R."/>
            <person name="Hossain A."/>
            <person name="Karabika E."/>
            <person name="Karaffa L."/>
            <person name="Karanyi Z."/>
            <person name="Krasevec N."/>
            <person name="Kuo A."/>
            <person name="Kusch H."/>
            <person name="LaButti K."/>
            <person name="Lagendijk E.L."/>
            <person name="Lapidus A."/>
            <person name="Levasseur A."/>
            <person name="Lindquist E."/>
            <person name="Lipzen A."/>
            <person name="Logrieco A.F."/>
            <person name="MacCabe A."/>
            <person name="Maekelae M.R."/>
            <person name="Malavazi I."/>
            <person name="Melin P."/>
            <person name="Meyer V."/>
            <person name="Mielnichuk N."/>
            <person name="Miskei M."/>
            <person name="Molnar A.P."/>
            <person name="Mule G."/>
            <person name="Ngan C.Y."/>
            <person name="Orejas M."/>
            <person name="Orosz E."/>
            <person name="Ouedraogo J.P."/>
            <person name="Overkamp K.M."/>
            <person name="Park H.-S."/>
            <person name="Perrone G."/>
            <person name="Piumi F."/>
            <person name="Punt P.J."/>
            <person name="Ram A.F."/>
            <person name="Ramon A."/>
            <person name="Rauscher S."/>
            <person name="Record E."/>
            <person name="Riano-Pachon D.M."/>
            <person name="Robert V."/>
            <person name="Roehrig J."/>
            <person name="Ruller R."/>
            <person name="Salamov A."/>
            <person name="Salih N.S."/>
            <person name="Samson R.A."/>
            <person name="Sandor E."/>
            <person name="Sanguinetti M."/>
            <person name="Schuetze T."/>
            <person name="Sepcic K."/>
            <person name="Shelest E."/>
            <person name="Sherlock G."/>
            <person name="Sophianopoulou V."/>
            <person name="Squina F.M."/>
            <person name="Sun H."/>
            <person name="Susca A."/>
            <person name="Todd R.B."/>
            <person name="Tsang A."/>
            <person name="Unkles S.E."/>
            <person name="van de Wiele N."/>
            <person name="van Rossen-Uffink D."/>
            <person name="Oliveira J.V."/>
            <person name="Vesth T.C."/>
            <person name="Visser J."/>
            <person name="Yu J.-H."/>
            <person name="Zhou M."/>
            <person name="Andersen M.R."/>
            <person name="Archer D.B."/>
            <person name="Baker S.E."/>
            <person name="Benoit I."/>
            <person name="Brakhage A.A."/>
            <person name="Braus G.H."/>
            <person name="Fischer R."/>
            <person name="Frisvad J.C."/>
            <person name="Goldman G.H."/>
            <person name="Houbraken J."/>
            <person name="Oakley B."/>
            <person name="Pocsi I."/>
            <person name="Scazzocchio C."/>
            <person name="Seiboth B."/>
            <person name="vanKuyk P.A."/>
            <person name="Wortman J."/>
            <person name="Dyer P.S."/>
            <person name="Grigoriev I.V."/>
        </authorList>
    </citation>
    <scope>NUCLEOTIDE SEQUENCE [LARGE SCALE GENOMIC DNA]</scope>
    <source>
        <strain evidence="3">CBS 101740 / IMI 381727 / IBT 21946</strain>
    </source>
</reference>
<evidence type="ECO:0000259" key="1">
    <source>
        <dbReference type="Pfam" id="PF12680"/>
    </source>
</evidence>
<dbReference type="Gene3D" id="3.10.450.50">
    <property type="match status" value="1"/>
</dbReference>
<evidence type="ECO:0000313" key="3">
    <source>
        <dbReference type="Proteomes" id="UP000184499"/>
    </source>
</evidence>
<organism evidence="2 3">
    <name type="scientific">Aspergillus brasiliensis (strain CBS 101740 / IMI 381727 / IBT 21946)</name>
    <dbReference type="NCBI Taxonomy" id="767769"/>
    <lineage>
        <taxon>Eukaryota</taxon>
        <taxon>Fungi</taxon>
        <taxon>Dikarya</taxon>
        <taxon>Ascomycota</taxon>
        <taxon>Pezizomycotina</taxon>
        <taxon>Eurotiomycetes</taxon>
        <taxon>Eurotiomycetidae</taxon>
        <taxon>Eurotiales</taxon>
        <taxon>Aspergillaceae</taxon>
        <taxon>Aspergillus</taxon>
        <taxon>Aspergillus subgen. Circumdati</taxon>
    </lineage>
</organism>